<keyword evidence="2" id="KW-0067">ATP-binding</keyword>
<evidence type="ECO:0000313" key="4">
    <source>
        <dbReference type="EMBL" id="PKY57744.1"/>
    </source>
</evidence>
<comment type="caution">
    <text evidence="4">The sequence shown here is derived from an EMBL/GenBank/DDBJ whole genome shotgun (WGS) entry which is preliminary data.</text>
</comment>
<dbReference type="AlphaFoldDB" id="A0A2I1HFU9"/>
<keyword evidence="5" id="KW-1185">Reference proteome</keyword>
<dbReference type="SMART" id="SM00671">
    <property type="entry name" value="SEL1"/>
    <property type="match status" value="8"/>
</dbReference>
<dbReference type="PANTHER" id="PTHR11102">
    <property type="entry name" value="SEL-1-LIKE PROTEIN"/>
    <property type="match status" value="1"/>
</dbReference>
<sequence length="794" mass="91561">MSINALSDSNHYIDWLERSIADEHIKYYEYSDFKNIRPIGNGSYGKVNSANWKNTDHFFALKSFNSDKQTLEEIIKEKPATDSTQQIKNYSLVLECANGGTLNTYLGRNFNDLDWDDKYRLALQLADAIEFLHDNDIVHRDLHPGNILIHQNSIKLTDFGLSKKVTEASSITSKIQGVMPYVDPKKLNDKNYKLDKKPDVYSIGVLLWQISSGHKPFEGIEQDVNFSLSLIKGTREKIIDGTPVKYSKLYTECWKYESNQRPNMCEVILTLKEIISPGVIVDSLLNEDNKSTYSSEKYGSISKTSKTTVDINNDLNINNSLKLSTISHIESLENSNMYESRLSSQNHMEFKNTSSSNKSGTLDQISIDMNETITVAMADWLIDYIVAKHDSGITFDDQIRLPIIKKILQYTIFYQLLIKRKLQPNQNFNLIDWLSSNKDVSKYGWLLGLFYYYNIGFDEKEDNSIKSFKLFSKAANDNYLIAQVYLAKCYYDGHGTTLDHLLAFKYYLESAKNGSIIGQFCLGNFYESILNNEKESVYWYKKAAKSGKGTEKDEIKAFQYYEALANKEIADAQLKLGDCFYNGIGTKLDITQAKYWYEKAANNGSIIAKNNLKEYYNEKIRFEIDKHKFYYKMIFSAKRLTQFGLYYIGKILLKTNYEKSFYYLQKAAANGCKFAQFNLGGCYQLGHGVRKDIRKAFELYKKSAEQEYINAQSQLIYYYGYGLGTEINRVKAFELVKIIAEKGFKHAQYLLGLHYRTGEGVDKDEIKAFKLFEKLAKESTKCLSYNNKINEKRF</sequence>
<dbReference type="Pfam" id="PF08238">
    <property type="entry name" value="Sel1"/>
    <property type="match status" value="8"/>
</dbReference>
<dbReference type="Gene3D" id="1.10.510.10">
    <property type="entry name" value="Transferase(Phosphotransferase) domain 1"/>
    <property type="match status" value="1"/>
</dbReference>
<evidence type="ECO:0000259" key="3">
    <source>
        <dbReference type="PROSITE" id="PS50011"/>
    </source>
</evidence>
<dbReference type="VEuPathDB" id="FungiDB:RhiirFUN_024545"/>
<keyword evidence="4" id="KW-0808">Transferase</keyword>
<dbReference type="VEuPathDB" id="FungiDB:RhiirA1_466671"/>
<dbReference type="InterPro" id="IPR011009">
    <property type="entry name" value="Kinase-like_dom_sf"/>
</dbReference>
<feature type="domain" description="Protein kinase" evidence="3">
    <location>
        <begin position="33"/>
        <end position="275"/>
    </location>
</feature>
<dbReference type="InterPro" id="IPR000719">
    <property type="entry name" value="Prot_kinase_dom"/>
</dbReference>
<dbReference type="GO" id="GO:0004672">
    <property type="term" value="F:protein kinase activity"/>
    <property type="evidence" value="ECO:0007669"/>
    <property type="project" value="InterPro"/>
</dbReference>
<evidence type="ECO:0000256" key="2">
    <source>
        <dbReference type="PROSITE-ProRule" id="PRU10141"/>
    </source>
</evidence>
<keyword evidence="2" id="KW-0547">Nucleotide-binding</keyword>
<dbReference type="InterPro" id="IPR017441">
    <property type="entry name" value="Protein_kinase_ATP_BS"/>
</dbReference>
<dbReference type="InterPro" id="IPR006597">
    <property type="entry name" value="Sel1-like"/>
</dbReference>
<dbReference type="Gene3D" id="1.25.40.10">
    <property type="entry name" value="Tetratricopeptide repeat domain"/>
    <property type="match status" value="3"/>
</dbReference>
<feature type="binding site" evidence="2">
    <location>
        <position position="62"/>
    </location>
    <ligand>
        <name>ATP</name>
        <dbReference type="ChEBI" id="CHEBI:30616"/>
    </ligand>
</feature>
<keyword evidence="4" id="KW-0418">Kinase</keyword>
<reference evidence="4 5" key="1">
    <citation type="submission" date="2015-10" db="EMBL/GenBank/DDBJ databases">
        <title>Genome analyses suggest a sexual origin of heterokaryosis in a supposedly ancient asexual fungus.</title>
        <authorList>
            <person name="Ropars J."/>
            <person name="Sedzielewska K."/>
            <person name="Noel J."/>
            <person name="Charron P."/>
            <person name="Farinelli L."/>
            <person name="Marton T."/>
            <person name="Kruger M."/>
            <person name="Pelin A."/>
            <person name="Brachmann A."/>
            <person name="Corradi N."/>
        </authorList>
    </citation>
    <scope>NUCLEOTIDE SEQUENCE [LARGE SCALE GENOMIC DNA]</scope>
    <source>
        <strain evidence="4 5">A4</strain>
    </source>
</reference>
<dbReference type="Pfam" id="PF00069">
    <property type="entry name" value="Pkinase"/>
    <property type="match status" value="1"/>
</dbReference>
<accession>A0A2I1HFU9</accession>
<dbReference type="PROSITE" id="PS50011">
    <property type="entry name" value="PROTEIN_KINASE_DOM"/>
    <property type="match status" value="1"/>
</dbReference>
<dbReference type="PANTHER" id="PTHR11102:SF160">
    <property type="entry name" value="ERAD-ASSOCIATED E3 UBIQUITIN-PROTEIN LIGASE COMPONENT HRD3"/>
    <property type="match status" value="1"/>
</dbReference>
<dbReference type="InterPro" id="IPR050767">
    <property type="entry name" value="Sel1_AlgK"/>
</dbReference>
<gene>
    <name evidence="4" type="ORF">RhiirA4_479052</name>
</gene>
<organism evidence="4 5">
    <name type="scientific">Rhizophagus irregularis</name>
    <dbReference type="NCBI Taxonomy" id="588596"/>
    <lineage>
        <taxon>Eukaryota</taxon>
        <taxon>Fungi</taxon>
        <taxon>Fungi incertae sedis</taxon>
        <taxon>Mucoromycota</taxon>
        <taxon>Glomeromycotina</taxon>
        <taxon>Glomeromycetes</taxon>
        <taxon>Glomerales</taxon>
        <taxon>Glomeraceae</taxon>
        <taxon>Rhizophagus</taxon>
    </lineage>
</organism>
<protein>
    <submittedName>
        <fullName evidence="4">Kinase-like protein</fullName>
    </submittedName>
</protein>
<evidence type="ECO:0000256" key="1">
    <source>
        <dbReference type="ARBA" id="ARBA00038101"/>
    </source>
</evidence>
<comment type="similarity">
    <text evidence="1">Belongs to the sel-1 family.</text>
</comment>
<proteinExistence type="inferred from homology"/>
<dbReference type="SUPFAM" id="SSF81901">
    <property type="entry name" value="HCP-like"/>
    <property type="match status" value="3"/>
</dbReference>
<dbReference type="GO" id="GO:0005524">
    <property type="term" value="F:ATP binding"/>
    <property type="evidence" value="ECO:0007669"/>
    <property type="project" value="UniProtKB-UniRule"/>
</dbReference>
<dbReference type="InterPro" id="IPR011990">
    <property type="entry name" value="TPR-like_helical_dom_sf"/>
</dbReference>
<name>A0A2I1HFU9_9GLOM</name>
<dbReference type="EMBL" id="LLXI01002679">
    <property type="protein sequence ID" value="PKY57744.1"/>
    <property type="molecule type" value="Genomic_DNA"/>
</dbReference>
<dbReference type="PROSITE" id="PS00107">
    <property type="entry name" value="PROTEIN_KINASE_ATP"/>
    <property type="match status" value="1"/>
</dbReference>
<dbReference type="SUPFAM" id="SSF56112">
    <property type="entry name" value="Protein kinase-like (PK-like)"/>
    <property type="match status" value="1"/>
</dbReference>
<dbReference type="VEuPathDB" id="FungiDB:FUN_007897"/>
<dbReference type="Proteomes" id="UP000234323">
    <property type="component" value="Unassembled WGS sequence"/>
</dbReference>
<evidence type="ECO:0000313" key="5">
    <source>
        <dbReference type="Proteomes" id="UP000234323"/>
    </source>
</evidence>